<comment type="caution">
    <text evidence="11">The sequence shown here is derived from an EMBL/GenBank/DDBJ whole genome shotgun (WGS) entry which is preliminary data.</text>
</comment>
<dbReference type="InterPro" id="IPR007387">
    <property type="entry name" value="TRAP_DctQ"/>
</dbReference>
<evidence type="ECO:0000256" key="3">
    <source>
        <dbReference type="ARBA" id="ARBA00022475"/>
    </source>
</evidence>
<keyword evidence="7 9" id="KW-0472">Membrane</keyword>
<dbReference type="AlphaFoldDB" id="V8QRQ2"/>
<reference evidence="11 12" key="1">
    <citation type="journal article" date="2014" name="Genome Announc.">
        <title>Draft Genome Sequence of Advenella kashmirensis Strain W13003, a Polycyclic Aromatic Hydrocarbon-Degrading Bacterium.</title>
        <authorList>
            <person name="Wang X."/>
            <person name="Jin D."/>
            <person name="Zhou L."/>
            <person name="Wu L."/>
            <person name="An W."/>
            <person name="Zhao L."/>
        </authorList>
    </citation>
    <scope>NUCLEOTIDE SEQUENCE [LARGE SCALE GENOMIC DNA]</scope>
    <source>
        <strain evidence="11 12">W13003</strain>
    </source>
</reference>
<gene>
    <name evidence="11" type="ORF">W822_07260</name>
</gene>
<protein>
    <recommendedName>
        <fullName evidence="9">TRAP transporter small permease protein</fullName>
    </recommendedName>
</protein>
<keyword evidence="2 9" id="KW-0813">Transport</keyword>
<evidence type="ECO:0000256" key="7">
    <source>
        <dbReference type="ARBA" id="ARBA00023136"/>
    </source>
</evidence>
<keyword evidence="4 9" id="KW-0997">Cell inner membrane</keyword>
<dbReference type="PANTHER" id="PTHR35011:SF2">
    <property type="entry name" value="2,3-DIKETO-L-GULONATE TRAP TRANSPORTER SMALL PERMEASE PROTEIN YIAM"/>
    <property type="match status" value="1"/>
</dbReference>
<dbReference type="eggNOG" id="COG3090">
    <property type="taxonomic scope" value="Bacteria"/>
</dbReference>
<dbReference type="GO" id="GO:0015740">
    <property type="term" value="P:C4-dicarboxylate transport"/>
    <property type="evidence" value="ECO:0007669"/>
    <property type="project" value="TreeGrafter"/>
</dbReference>
<feature type="transmembrane region" description="Helical" evidence="9">
    <location>
        <begin position="41"/>
        <end position="62"/>
    </location>
</feature>
<dbReference type="EMBL" id="AYXT01000009">
    <property type="protein sequence ID" value="ETF02646.1"/>
    <property type="molecule type" value="Genomic_DNA"/>
</dbReference>
<comment type="function">
    <text evidence="9">Part of the tripartite ATP-independent periplasmic (TRAP) transport system.</text>
</comment>
<evidence type="ECO:0000256" key="5">
    <source>
        <dbReference type="ARBA" id="ARBA00022692"/>
    </source>
</evidence>
<dbReference type="OrthoDB" id="2085311at2"/>
<keyword evidence="6 9" id="KW-1133">Transmembrane helix</keyword>
<evidence type="ECO:0000256" key="4">
    <source>
        <dbReference type="ARBA" id="ARBA00022519"/>
    </source>
</evidence>
<evidence type="ECO:0000256" key="8">
    <source>
        <dbReference type="ARBA" id="ARBA00038436"/>
    </source>
</evidence>
<comment type="similarity">
    <text evidence="8 9">Belongs to the TRAP transporter small permease family.</text>
</comment>
<dbReference type="Pfam" id="PF04290">
    <property type="entry name" value="DctQ"/>
    <property type="match status" value="1"/>
</dbReference>
<evidence type="ECO:0000256" key="1">
    <source>
        <dbReference type="ARBA" id="ARBA00004429"/>
    </source>
</evidence>
<proteinExistence type="inferred from homology"/>
<sequence length="183" mass="20665">MNIRWFHRLEEGLISFLLAAMTLITFAQVVARYVFNYSFTWALELAMFIFGGLIFLGLSYGVRVNAHIGVDALVKALPKKAAHIAGIIACLLCLVYTTIVFYGAWIYVDKMYTIGILAQDMPVPQWIPRLVLPIGYVLLFIRFAEVLLDMLRGRRAQLLGDEAEEALKYASDDTSVIPQEEVK</sequence>
<dbReference type="Proteomes" id="UP000018733">
    <property type="component" value="Unassembled WGS sequence"/>
</dbReference>
<feature type="transmembrane region" description="Helical" evidence="9">
    <location>
        <begin position="83"/>
        <end position="106"/>
    </location>
</feature>
<evidence type="ECO:0000313" key="11">
    <source>
        <dbReference type="EMBL" id="ETF02646.1"/>
    </source>
</evidence>
<name>V8QRQ2_9BURK</name>
<keyword evidence="3" id="KW-1003">Cell membrane</keyword>
<dbReference type="HOGENOM" id="CLU_086356_3_2_4"/>
<feature type="transmembrane region" description="Helical" evidence="9">
    <location>
        <begin position="126"/>
        <end position="148"/>
    </location>
</feature>
<dbReference type="GO" id="GO:0005886">
    <property type="term" value="C:plasma membrane"/>
    <property type="evidence" value="ECO:0007669"/>
    <property type="project" value="UniProtKB-SubCell"/>
</dbReference>
<dbReference type="GO" id="GO:0022857">
    <property type="term" value="F:transmembrane transporter activity"/>
    <property type="evidence" value="ECO:0007669"/>
    <property type="project" value="UniProtKB-UniRule"/>
</dbReference>
<keyword evidence="5 9" id="KW-0812">Transmembrane</keyword>
<accession>V8QRQ2</accession>
<keyword evidence="12" id="KW-1185">Reference proteome</keyword>
<evidence type="ECO:0000256" key="9">
    <source>
        <dbReference type="RuleBase" id="RU369079"/>
    </source>
</evidence>
<evidence type="ECO:0000256" key="6">
    <source>
        <dbReference type="ARBA" id="ARBA00022989"/>
    </source>
</evidence>
<dbReference type="InterPro" id="IPR055348">
    <property type="entry name" value="DctQ"/>
</dbReference>
<organism evidence="11 12">
    <name type="scientific">Advenella kashmirensis W13003</name>
    <dbReference type="NCBI Taxonomy" id="1424334"/>
    <lineage>
        <taxon>Bacteria</taxon>
        <taxon>Pseudomonadati</taxon>
        <taxon>Pseudomonadota</taxon>
        <taxon>Betaproteobacteria</taxon>
        <taxon>Burkholderiales</taxon>
        <taxon>Alcaligenaceae</taxon>
    </lineage>
</organism>
<evidence type="ECO:0000256" key="2">
    <source>
        <dbReference type="ARBA" id="ARBA00022448"/>
    </source>
</evidence>
<dbReference type="STRING" id="1424334.W822_07260"/>
<feature type="domain" description="Tripartite ATP-independent periplasmic transporters DctQ component" evidence="10">
    <location>
        <begin position="21"/>
        <end position="152"/>
    </location>
</feature>
<dbReference type="RefSeq" id="WP_024004432.1">
    <property type="nucleotide sequence ID" value="NZ_KI650979.1"/>
</dbReference>
<dbReference type="PANTHER" id="PTHR35011">
    <property type="entry name" value="2,3-DIKETO-L-GULONATE TRAP TRANSPORTER SMALL PERMEASE PROTEIN YIAM"/>
    <property type="match status" value="1"/>
</dbReference>
<dbReference type="PATRIC" id="fig|1424334.3.peg.1449"/>
<comment type="subunit">
    <text evidence="9">The complex comprises the extracytoplasmic solute receptor protein and the two transmembrane proteins.</text>
</comment>
<comment type="subcellular location">
    <subcellularLocation>
        <location evidence="1 9">Cell inner membrane</location>
        <topology evidence="1 9">Multi-pass membrane protein</topology>
    </subcellularLocation>
</comment>
<evidence type="ECO:0000259" key="10">
    <source>
        <dbReference type="Pfam" id="PF04290"/>
    </source>
</evidence>
<evidence type="ECO:0000313" key="12">
    <source>
        <dbReference type="Proteomes" id="UP000018733"/>
    </source>
</evidence>
<feature type="transmembrane region" description="Helical" evidence="9">
    <location>
        <begin position="12"/>
        <end position="35"/>
    </location>
</feature>